<evidence type="ECO:0000256" key="2">
    <source>
        <dbReference type="ARBA" id="ARBA00023157"/>
    </source>
</evidence>
<feature type="domain" description="Ig-like" evidence="4">
    <location>
        <begin position="943"/>
        <end position="1023"/>
    </location>
</feature>
<dbReference type="InterPro" id="IPR050958">
    <property type="entry name" value="Cell_Adh-Cytoskel_Orgn"/>
</dbReference>
<evidence type="ECO:0000313" key="5">
    <source>
        <dbReference type="EMBL" id="KAH3768763.1"/>
    </source>
</evidence>
<dbReference type="CDD" id="cd00096">
    <property type="entry name" value="Ig"/>
    <property type="match status" value="1"/>
</dbReference>
<evidence type="ECO:0000256" key="1">
    <source>
        <dbReference type="ARBA" id="ARBA00022729"/>
    </source>
</evidence>
<gene>
    <name evidence="5" type="ORF">DPMN_169980</name>
</gene>
<dbReference type="GO" id="GO:0050808">
    <property type="term" value="P:synapse organization"/>
    <property type="evidence" value="ECO:0007669"/>
    <property type="project" value="TreeGrafter"/>
</dbReference>
<dbReference type="InterPro" id="IPR003599">
    <property type="entry name" value="Ig_sub"/>
</dbReference>
<dbReference type="InterPro" id="IPR036179">
    <property type="entry name" value="Ig-like_dom_sf"/>
</dbReference>
<dbReference type="GO" id="GO:0043025">
    <property type="term" value="C:neuronal cell body"/>
    <property type="evidence" value="ECO:0007669"/>
    <property type="project" value="TreeGrafter"/>
</dbReference>
<reference evidence="5" key="2">
    <citation type="submission" date="2020-11" db="EMBL/GenBank/DDBJ databases">
        <authorList>
            <person name="McCartney M.A."/>
            <person name="Auch B."/>
            <person name="Kono T."/>
            <person name="Mallez S."/>
            <person name="Becker A."/>
            <person name="Gohl D.M."/>
            <person name="Silverstein K.A.T."/>
            <person name="Koren S."/>
            <person name="Bechman K.B."/>
            <person name="Herman A."/>
            <person name="Abrahante J.E."/>
            <person name="Garbe J."/>
        </authorList>
    </citation>
    <scope>NUCLEOTIDE SEQUENCE</scope>
    <source>
        <strain evidence="5">Duluth1</strain>
        <tissue evidence="5">Whole animal</tissue>
    </source>
</reference>
<dbReference type="FunFam" id="2.60.40.10:FF:000032">
    <property type="entry name" value="palladin isoform X1"/>
    <property type="match status" value="1"/>
</dbReference>
<dbReference type="PROSITE" id="PS50835">
    <property type="entry name" value="IG_LIKE"/>
    <property type="match status" value="1"/>
</dbReference>
<proteinExistence type="predicted"/>
<sequence>MLNLKVNTRVHAFVLSDPNRKITNVDKINILNEIVELQRIAELFVNRAVTIAFEYAASLSRESVIYLTRVTQSAQQLISAVTNLVEDVKSPPTLDINVLSQTSQVLSAIWNRGLDTLENDTLHFMASINETHILAKHNLTNVFLTTINDIRTRFSKIVDRMLNSAGEIVTKNKGFGFKFYGDIEVFGLKLLGLDIEFVYSSGSKLSHCDRFEFAQNILKNERAIRIIGVVGYPEKFGRYFFIGKGAVVGLAISLDNNNFAFIIRMEASLFGFQRRVDTYILNNGVFVYLEGKIWNAFKAQLVVSFERRLSLFENNLPILVDVSLNVKGRFIADADGDGDFSDSYLSSLMRYTEYIADEADKRISDVQGAFTSAQRSLSAAQNWLEDKKAVVRSANVHFDNAVRAMDIAKVKLEEAKRPFQNAIDALEIAQRNVDRLCKIRTCAQICVPGIKCGLCTVHFFWSRFKIPCCWFTSCMFSFPDPFCVAANIGCYILRGIAYIALEIAQLALSIPMLILDAAKIAVSVAQVIVDKSRVVLDIAEGALSIAQIGLEAAKIVLEGAKLALEAIKAVVKLGIMALNFVLKYGLQSLIDVKNCRFEIELSTRDLPVFDVQCEINAFMTGFIPVGIKINFNDPLQSIWNAAKSTIEMILAALGNIISGRKRREVRDTTLNGMYIVMRGARETNKDDLDFDMISNDTLKSIFNKNVNNTSDNVDEYTLRKQIYAEKCKLFTRIMSFLYDTTETLSQMVNETASTIRNLSFLQETMKTINLQTLSDNLTLETIGVDPEVALKDFNISSSTLDEAIENAKGNVSTDPLLENIASFADEASTFLADEAESANKLFFVNQWIAAMNNVTLEYFDNDTCVSFLDCAHYAIAALYEQFMAVNITNQTESIDRISKFEDTFLLLVGNSSHATEDVDSMAITLLATLRQMKELCVFCSRAPEMLGPLQNLTVNTGQQLSLVCNVTGDPTPTFWWYKDTHIISDQHSMTLTISKANIDDGGSYHCVAGNLVANYSFDEAFVTVLGKRLCVFI</sequence>
<organism evidence="5 6">
    <name type="scientific">Dreissena polymorpha</name>
    <name type="common">Zebra mussel</name>
    <name type="synonym">Mytilus polymorpha</name>
    <dbReference type="NCBI Taxonomy" id="45954"/>
    <lineage>
        <taxon>Eukaryota</taxon>
        <taxon>Metazoa</taxon>
        <taxon>Spiralia</taxon>
        <taxon>Lophotrochozoa</taxon>
        <taxon>Mollusca</taxon>
        <taxon>Bivalvia</taxon>
        <taxon>Autobranchia</taxon>
        <taxon>Heteroconchia</taxon>
        <taxon>Euheterodonta</taxon>
        <taxon>Imparidentia</taxon>
        <taxon>Neoheterodontei</taxon>
        <taxon>Myida</taxon>
        <taxon>Dreissenoidea</taxon>
        <taxon>Dreissenidae</taxon>
        <taxon>Dreissena</taxon>
    </lineage>
</organism>
<dbReference type="Pfam" id="PF13927">
    <property type="entry name" value="Ig_3"/>
    <property type="match status" value="1"/>
</dbReference>
<keyword evidence="6" id="KW-1185">Reference proteome</keyword>
<evidence type="ECO:0000259" key="4">
    <source>
        <dbReference type="PROSITE" id="PS50835"/>
    </source>
</evidence>
<name>A0A9D4DX11_DREPO</name>
<protein>
    <recommendedName>
        <fullName evidence="4">Ig-like domain-containing protein</fullName>
    </recommendedName>
</protein>
<reference evidence="5" key="1">
    <citation type="journal article" date="2019" name="bioRxiv">
        <title>The Genome of the Zebra Mussel, Dreissena polymorpha: A Resource for Invasive Species Research.</title>
        <authorList>
            <person name="McCartney M.A."/>
            <person name="Auch B."/>
            <person name="Kono T."/>
            <person name="Mallez S."/>
            <person name="Zhang Y."/>
            <person name="Obille A."/>
            <person name="Becker A."/>
            <person name="Abrahante J.E."/>
            <person name="Garbe J."/>
            <person name="Badalamenti J.P."/>
            <person name="Herman A."/>
            <person name="Mangelson H."/>
            <person name="Liachko I."/>
            <person name="Sullivan S."/>
            <person name="Sone E.D."/>
            <person name="Koren S."/>
            <person name="Silverstein K.A.T."/>
            <person name="Beckman K.B."/>
            <person name="Gohl D.M."/>
        </authorList>
    </citation>
    <scope>NUCLEOTIDE SEQUENCE</scope>
    <source>
        <strain evidence="5">Duluth1</strain>
        <tissue evidence="5">Whole animal</tissue>
    </source>
</reference>
<keyword evidence="3" id="KW-0393">Immunoglobulin domain</keyword>
<evidence type="ECO:0000313" key="6">
    <source>
        <dbReference type="Proteomes" id="UP000828390"/>
    </source>
</evidence>
<dbReference type="Gene3D" id="2.60.40.10">
    <property type="entry name" value="Immunoglobulins"/>
    <property type="match status" value="1"/>
</dbReference>
<dbReference type="GO" id="GO:0008046">
    <property type="term" value="F:axon guidance receptor activity"/>
    <property type="evidence" value="ECO:0007669"/>
    <property type="project" value="TreeGrafter"/>
</dbReference>
<accession>A0A9D4DX11</accession>
<dbReference type="InterPro" id="IPR007110">
    <property type="entry name" value="Ig-like_dom"/>
</dbReference>
<dbReference type="GO" id="GO:0007156">
    <property type="term" value="P:homophilic cell adhesion via plasma membrane adhesion molecules"/>
    <property type="evidence" value="ECO:0007669"/>
    <property type="project" value="TreeGrafter"/>
</dbReference>
<keyword evidence="2" id="KW-1015">Disulfide bond</keyword>
<dbReference type="SUPFAM" id="SSF48726">
    <property type="entry name" value="Immunoglobulin"/>
    <property type="match status" value="1"/>
</dbReference>
<dbReference type="InterPro" id="IPR013783">
    <property type="entry name" value="Ig-like_fold"/>
</dbReference>
<dbReference type="GO" id="GO:0005886">
    <property type="term" value="C:plasma membrane"/>
    <property type="evidence" value="ECO:0007669"/>
    <property type="project" value="TreeGrafter"/>
</dbReference>
<dbReference type="InterPro" id="IPR003598">
    <property type="entry name" value="Ig_sub2"/>
</dbReference>
<keyword evidence="1" id="KW-0732">Signal</keyword>
<dbReference type="GO" id="GO:0030424">
    <property type="term" value="C:axon"/>
    <property type="evidence" value="ECO:0007669"/>
    <property type="project" value="TreeGrafter"/>
</dbReference>
<comment type="caution">
    <text evidence="5">The sequence shown here is derived from an EMBL/GenBank/DDBJ whole genome shotgun (WGS) entry which is preliminary data.</text>
</comment>
<dbReference type="PANTHER" id="PTHR45080">
    <property type="entry name" value="CONTACTIN 5"/>
    <property type="match status" value="1"/>
</dbReference>
<dbReference type="PANTHER" id="PTHR45080:SF8">
    <property type="entry name" value="IG-LIKE DOMAIN-CONTAINING PROTEIN"/>
    <property type="match status" value="1"/>
</dbReference>
<dbReference type="AlphaFoldDB" id="A0A9D4DX11"/>
<dbReference type="Proteomes" id="UP000828390">
    <property type="component" value="Unassembled WGS sequence"/>
</dbReference>
<dbReference type="EMBL" id="JAIWYP010000009">
    <property type="protein sequence ID" value="KAH3768763.1"/>
    <property type="molecule type" value="Genomic_DNA"/>
</dbReference>
<evidence type="ECO:0000256" key="3">
    <source>
        <dbReference type="ARBA" id="ARBA00023319"/>
    </source>
</evidence>
<dbReference type="SMART" id="SM00408">
    <property type="entry name" value="IGc2"/>
    <property type="match status" value="1"/>
</dbReference>
<dbReference type="SMART" id="SM00409">
    <property type="entry name" value="IG"/>
    <property type="match status" value="1"/>
</dbReference>